<dbReference type="InterPro" id="IPR001841">
    <property type="entry name" value="Znf_RING"/>
</dbReference>
<evidence type="ECO:0000256" key="2">
    <source>
        <dbReference type="ARBA" id="ARBA00022833"/>
    </source>
</evidence>
<dbReference type="Gene3D" id="3.30.40.10">
    <property type="entry name" value="Zinc/RING finger domain, C3HC4 (zinc finger)"/>
    <property type="match status" value="1"/>
</dbReference>
<feature type="non-terminal residue" evidence="6">
    <location>
        <position position="376"/>
    </location>
</feature>
<feature type="coiled-coil region" evidence="4">
    <location>
        <begin position="191"/>
        <end position="239"/>
    </location>
</feature>
<evidence type="ECO:0000256" key="4">
    <source>
        <dbReference type="SAM" id="Coils"/>
    </source>
</evidence>
<keyword evidence="2" id="KW-0862">Zinc</keyword>
<dbReference type="PANTHER" id="PTHR47156:SF10">
    <property type="entry name" value="E3 UBIQUITIN-PROTEIN LIGASE TRIM-21-RELATED"/>
    <property type="match status" value="1"/>
</dbReference>
<dbReference type="GO" id="GO:0008270">
    <property type="term" value="F:zinc ion binding"/>
    <property type="evidence" value="ECO:0007669"/>
    <property type="project" value="UniProtKB-KW"/>
</dbReference>
<accession>A0AAV2RQ69</accession>
<dbReference type="Proteomes" id="UP001497623">
    <property type="component" value="Unassembled WGS sequence"/>
</dbReference>
<keyword evidence="4" id="KW-0175">Coiled coil</keyword>
<name>A0AAV2RQ69_MEGNR</name>
<keyword evidence="1 3" id="KW-0863">Zinc-finger</keyword>
<dbReference type="PANTHER" id="PTHR47156">
    <property type="entry name" value="PROTEIN CBG20824"/>
    <property type="match status" value="1"/>
</dbReference>
<evidence type="ECO:0000256" key="1">
    <source>
        <dbReference type="ARBA" id="ARBA00022771"/>
    </source>
</evidence>
<evidence type="ECO:0000259" key="5">
    <source>
        <dbReference type="PROSITE" id="PS50089"/>
    </source>
</evidence>
<proteinExistence type="predicted"/>
<keyword evidence="1 3" id="KW-0479">Metal-binding</keyword>
<feature type="domain" description="RING-type" evidence="5">
    <location>
        <begin position="47"/>
        <end position="90"/>
    </location>
</feature>
<evidence type="ECO:0000313" key="7">
    <source>
        <dbReference type="Proteomes" id="UP001497623"/>
    </source>
</evidence>
<dbReference type="SUPFAM" id="SSF57845">
    <property type="entry name" value="B-box zinc-binding domain"/>
    <property type="match status" value="1"/>
</dbReference>
<protein>
    <recommendedName>
        <fullName evidence="5">RING-type domain-containing protein</fullName>
    </recommendedName>
</protein>
<sequence>MTIVWISFFKLSTGECLKDHARANFTAKLQSLYKKPFNHSLVGSRECPTCLEEYDSRDHRVRMLQCGHSQCTCCMRAQFSRGRIKCASCRATHIYTNIESIPINFIAEKYKEEMDAAPLAPKLHKGICEEHASFKLFWCKKHHDWICTHCSVTEHPRGECDIISIKKQFESDKVMKKSKILEELEHLDNIKSEAKLSIEEKETHIKKMKDEIEEEKNHIKKKQDEIEAIRLIISQKEREVSVINHTNSKLHTIKQDCEKKKSALENISSSFHNVRTFKKLDVENEKCLSLINTYIKWRKGLEEDKDLSLKIRSNLQILLEKLKKSTNIHGEKSTIDYAKKMLRQNVKKTEVYATKKVGNATYVSSIEQLQGSIILN</sequence>
<dbReference type="EMBL" id="CAXKWB010030344">
    <property type="protein sequence ID" value="CAL4137355.1"/>
    <property type="molecule type" value="Genomic_DNA"/>
</dbReference>
<dbReference type="AlphaFoldDB" id="A0AAV2RQ69"/>
<reference evidence="6 7" key="1">
    <citation type="submission" date="2024-05" db="EMBL/GenBank/DDBJ databases">
        <authorList>
            <person name="Wallberg A."/>
        </authorList>
    </citation>
    <scope>NUCLEOTIDE SEQUENCE [LARGE SCALE GENOMIC DNA]</scope>
</reference>
<dbReference type="InterPro" id="IPR052667">
    <property type="entry name" value="E3_ubiquitin-ligase_RING"/>
</dbReference>
<keyword evidence="7" id="KW-1185">Reference proteome</keyword>
<comment type="caution">
    <text evidence="6">The sequence shown here is derived from an EMBL/GenBank/DDBJ whole genome shotgun (WGS) entry which is preliminary data.</text>
</comment>
<evidence type="ECO:0000256" key="3">
    <source>
        <dbReference type="PROSITE-ProRule" id="PRU00175"/>
    </source>
</evidence>
<dbReference type="SUPFAM" id="SSF57850">
    <property type="entry name" value="RING/U-box"/>
    <property type="match status" value="1"/>
</dbReference>
<evidence type="ECO:0000313" key="6">
    <source>
        <dbReference type="EMBL" id="CAL4137355.1"/>
    </source>
</evidence>
<dbReference type="InterPro" id="IPR013083">
    <property type="entry name" value="Znf_RING/FYVE/PHD"/>
</dbReference>
<dbReference type="PROSITE" id="PS50089">
    <property type="entry name" value="ZF_RING_2"/>
    <property type="match status" value="1"/>
</dbReference>
<gene>
    <name evidence="6" type="ORF">MNOR_LOCUS28070</name>
</gene>
<organism evidence="6 7">
    <name type="scientific">Meganyctiphanes norvegica</name>
    <name type="common">Northern krill</name>
    <name type="synonym">Thysanopoda norvegica</name>
    <dbReference type="NCBI Taxonomy" id="48144"/>
    <lineage>
        <taxon>Eukaryota</taxon>
        <taxon>Metazoa</taxon>
        <taxon>Ecdysozoa</taxon>
        <taxon>Arthropoda</taxon>
        <taxon>Crustacea</taxon>
        <taxon>Multicrustacea</taxon>
        <taxon>Malacostraca</taxon>
        <taxon>Eumalacostraca</taxon>
        <taxon>Eucarida</taxon>
        <taxon>Euphausiacea</taxon>
        <taxon>Euphausiidae</taxon>
        <taxon>Meganyctiphanes</taxon>
    </lineage>
</organism>